<dbReference type="InterPro" id="IPR000683">
    <property type="entry name" value="Gfo/Idh/MocA-like_OxRdtase_N"/>
</dbReference>
<dbReference type="Proteomes" id="UP000320390">
    <property type="component" value="Chromosome"/>
</dbReference>
<evidence type="ECO:0000259" key="2">
    <source>
        <dbReference type="Pfam" id="PF22725"/>
    </source>
</evidence>
<accession>A0A518ENT6</accession>
<name>A0A518ENT6_9BACT</name>
<dbReference type="Gene3D" id="3.30.360.10">
    <property type="entry name" value="Dihydrodipicolinate Reductase, domain 2"/>
    <property type="match status" value="1"/>
</dbReference>
<dbReference type="Gene3D" id="3.40.50.720">
    <property type="entry name" value="NAD(P)-binding Rossmann-like Domain"/>
    <property type="match status" value="1"/>
</dbReference>
<reference evidence="3 4" key="1">
    <citation type="submission" date="2019-02" db="EMBL/GenBank/DDBJ databases">
        <title>Deep-cultivation of Planctomycetes and their phenomic and genomic characterization uncovers novel biology.</title>
        <authorList>
            <person name="Wiegand S."/>
            <person name="Jogler M."/>
            <person name="Boedeker C."/>
            <person name="Pinto D."/>
            <person name="Vollmers J."/>
            <person name="Rivas-Marin E."/>
            <person name="Kohn T."/>
            <person name="Peeters S.H."/>
            <person name="Heuer A."/>
            <person name="Rast P."/>
            <person name="Oberbeckmann S."/>
            <person name="Bunk B."/>
            <person name="Jeske O."/>
            <person name="Meyerdierks A."/>
            <person name="Storesund J.E."/>
            <person name="Kallscheuer N."/>
            <person name="Luecker S."/>
            <person name="Lage O.M."/>
            <person name="Pohl T."/>
            <person name="Merkel B.J."/>
            <person name="Hornburger P."/>
            <person name="Mueller R.-W."/>
            <person name="Bruemmer F."/>
            <person name="Labrenz M."/>
            <person name="Spormann A.M."/>
            <person name="Op den Camp H."/>
            <person name="Overmann J."/>
            <person name="Amann R."/>
            <person name="Jetten M.S.M."/>
            <person name="Mascher T."/>
            <person name="Medema M.H."/>
            <person name="Devos D.P."/>
            <person name="Kaster A.-K."/>
            <person name="Ovreas L."/>
            <person name="Rohde M."/>
            <person name="Galperin M.Y."/>
            <person name="Jogler C."/>
        </authorList>
    </citation>
    <scope>NUCLEOTIDE SEQUENCE [LARGE SCALE GENOMIC DNA]</scope>
    <source>
        <strain evidence="3 4">Poly30</strain>
    </source>
</reference>
<evidence type="ECO:0000313" key="4">
    <source>
        <dbReference type="Proteomes" id="UP000320390"/>
    </source>
</evidence>
<dbReference type="AlphaFoldDB" id="A0A518ENT6"/>
<protein>
    <submittedName>
        <fullName evidence="3">Putative oxidoreductase YdgJ</fullName>
        <ecNumber evidence="3">1.-.-.-</ecNumber>
    </submittedName>
</protein>
<evidence type="ECO:0000313" key="3">
    <source>
        <dbReference type="EMBL" id="QDV05758.1"/>
    </source>
</evidence>
<dbReference type="OrthoDB" id="9815825at2"/>
<dbReference type="InterPro" id="IPR055170">
    <property type="entry name" value="GFO_IDH_MocA-like_dom"/>
</dbReference>
<dbReference type="PANTHER" id="PTHR43377:SF6">
    <property type="entry name" value="GFO_IDH_MOCA-LIKE OXIDOREDUCTASE N-TERMINAL DOMAIN-CONTAINING PROTEIN"/>
    <property type="match status" value="1"/>
</dbReference>
<dbReference type="SUPFAM" id="SSF55347">
    <property type="entry name" value="Glyceraldehyde-3-phosphate dehydrogenase-like, C-terminal domain"/>
    <property type="match status" value="1"/>
</dbReference>
<dbReference type="InterPro" id="IPR051450">
    <property type="entry name" value="Gfo/Idh/MocA_Oxidoreductases"/>
</dbReference>
<proteinExistence type="predicted"/>
<dbReference type="RefSeq" id="WP_145195339.1">
    <property type="nucleotide sequence ID" value="NZ_CP036434.1"/>
</dbReference>
<dbReference type="Pfam" id="PF22725">
    <property type="entry name" value="GFO_IDH_MocA_C3"/>
    <property type="match status" value="1"/>
</dbReference>
<dbReference type="EC" id="1.-.-.-" evidence="3"/>
<sequence length="381" mass="40823">MAKTNLLPPTSGAAATIARPVASPVASPGDTRQTPRTAPLGIGVVGAGYWGPKLIRNFQASADACVRGVCDRDPARLASVGQGDPTIGLHTELEGLLDDPSIEAIAIATPVDTHFELAKRVLMSGRHVLIEKPIAASIEEAETLVALAEERGLTLLVDHTFLYHPAVEKMKELLDDGTLGAPLHFDSVRINLGLFQPDINVLWDLAPHDLSILSWLMPEPPVSVSATGASHWGKGTASVAYLSLAYPGNFIAHVHVSWLAPVKVRSVILSGTKRMMIYDDNQVLEKVKVYDRGIAESSAESSTESGSRDDEHRHRVDYRMGDMHAPHIAGDEALAKEVADFVRCVRTGETPRSNGQTALAVVRILEKAQESLMQGGAPVAV</sequence>
<dbReference type="InterPro" id="IPR036291">
    <property type="entry name" value="NAD(P)-bd_dom_sf"/>
</dbReference>
<feature type="domain" description="GFO/IDH/MocA-like oxidoreductase" evidence="2">
    <location>
        <begin position="168"/>
        <end position="275"/>
    </location>
</feature>
<dbReference type="EMBL" id="CP036434">
    <property type="protein sequence ID" value="QDV05758.1"/>
    <property type="molecule type" value="Genomic_DNA"/>
</dbReference>
<keyword evidence="4" id="KW-1185">Reference proteome</keyword>
<dbReference type="PANTHER" id="PTHR43377">
    <property type="entry name" value="BILIVERDIN REDUCTASE A"/>
    <property type="match status" value="1"/>
</dbReference>
<dbReference type="GO" id="GO:0000166">
    <property type="term" value="F:nucleotide binding"/>
    <property type="evidence" value="ECO:0007669"/>
    <property type="project" value="InterPro"/>
</dbReference>
<organism evidence="3 4">
    <name type="scientific">Saltatorellus ferox</name>
    <dbReference type="NCBI Taxonomy" id="2528018"/>
    <lineage>
        <taxon>Bacteria</taxon>
        <taxon>Pseudomonadati</taxon>
        <taxon>Planctomycetota</taxon>
        <taxon>Planctomycetia</taxon>
        <taxon>Planctomycetia incertae sedis</taxon>
        <taxon>Saltatorellus</taxon>
    </lineage>
</organism>
<dbReference type="GO" id="GO:0016491">
    <property type="term" value="F:oxidoreductase activity"/>
    <property type="evidence" value="ECO:0007669"/>
    <property type="project" value="UniProtKB-KW"/>
</dbReference>
<dbReference type="SUPFAM" id="SSF51735">
    <property type="entry name" value="NAD(P)-binding Rossmann-fold domains"/>
    <property type="match status" value="1"/>
</dbReference>
<gene>
    <name evidence="3" type="primary">ydgJ</name>
    <name evidence="3" type="ORF">Poly30_12600</name>
</gene>
<evidence type="ECO:0000259" key="1">
    <source>
        <dbReference type="Pfam" id="PF01408"/>
    </source>
</evidence>
<keyword evidence="3" id="KW-0560">Oxidoreductase</keyword>
<dbReference type="Pfam" id="PF01408">
    <property type="entry name" value="GFO_IDH_MocA"/>
    <property type="match status" value="1"/>
</dbReference>
<feature type="domain" description="Gfo/Idh/MocA-like oxidoreductase N-terminal" evidence="1">
    <location>
        <begin position="41"/>
        <end position="159"/>
    </location>
</feature>